<proteinExistence type="inferred from homology"/>
<dbReference type="NCBIfam" id="TIGR01826">
    <property type="entry name" value="CofD_related"/>
    <property type="match status" value="1"/>
</dbReference>
<dbReference type="RefSeq" id="WP_149687678.1">
    <property type="nucleotide sequence ID" value="NZ_SDPQ02000001.1"/>
</dbReference>
<evidence type="ECO:0000256" key="2">
    <source>
        <dbReference type="HAMAP-Rule" id="MF_00973"/>
    </source>
</evidence>
<accession>A0A5M4FH32</accession>
<comment type="similarity">
    <text evidence="2">Belongs to the gluconeogenesis factor family.</text>
</comment>
<dbReference type="InterPro" id="IPR002882">
    <property type="entry name" value="CofD"/>
</dbReference>
<dbReference type="HAMAP" id="MF_00973">
    <property type="entry name" value="Gluconeogen_factor"/>
    <property type="match status" value="1"/>
</dbReference>
<dbReference type="Proteomes" id="UP000380867">
    <property type="component" value="Unassembled WGS sequence"/>
</dbReference>
<keyword evidence="4" id="KW-1185">Reference proteome</keyword>
<evidence type="ECO:0000313" key="4">
    <source>
        <dbReference type="Proteomes" id="UP000380867"/>
    </source>
</evidence>
<dbReference type="EMBL" id="SDPQ02000001">
    <property type="protein sequence ID" value="KAA1399539.1"/>
    <property type="molecule type" value="Genomic_DNA"/>
</dbReference>
<dbReference type="InterPro" id="IPR010119">
    <property type="entry name" value="Gluconeogen_factor"/>
</dbReference>
<dbReference type="GO" id="GO:0005737">
    <property type="term" value="C:cytoplasm"/>
    <property type="evidence" value="ECO:0007669"/>
    <property type="project" value="UniProtKB-SubCell"/>
</dbReference>
<reference evidence="3" key="1">
    <citation type="submission" date="2019-09" db="EMBL/GenBank/DDBJ databases">
        <authorList>
            <person name="Li J."/>
        </authorList>
    </citation>
    <scope>NUCLEOTIDE SEQUENCE [LARGE SCALE GENOMIC DNA]</scope>
    <source>
        <strain evidence="3">JCM 14732</strain>
    </source>
</reference>
<evidence type="ECO:0000313" key="3">
    <source>
        <dbReference type="EMBL" id="KAA1399539.1"/>
    </source>
</evidence>
<name>A0A5M4FH32_9ACTN</name>
<dbReference type="AlphaFoldDB" id="A0A5M4FH32"/>
<evidence type="ECO:0000256" key="1">
    <source>
        <dbReference type="ARBA" id="ARBA00022490"/>
    </source>
</evidence>
<dbReference type="InterPro" id="IPR038136">
    <property type="entry name" value="CofD-like_dom_sf"/>
</dbReference>
<sequence>MSTTRPAHVAGRAEGDLKVVSLGGGHGLAASLSALRRLTTDLTGVVTVADNGGSSGRIRAELGGLPPGDLRMALAALCGDDDWGRTWAAVLQHRFSGDGPLKDHAVGNLLIAAIWDQVGDHVAGLDLVGELLGAQGRVLPMAAVPLDIEADVHLRSAPDRLTLVRGQVEVSSTDGQVVSVRLDPSDPPACPEAVAAVEAADWVVVGPGSWFTSVMPTLLVPGLRDALTKTKGKRILVLNLHEQEGETEGLTPTDHLEVLAAHAPELGLDAVIADTSLVDTRGTLESTARSLGARLYVADVAASPGSDQHDPGRLAAAFGRVMRTA</sequence>
<dbReference type="OrthoDB" id="9783842at2"/>
<dbReference type="GO" id="GO:0043743">
    <property type="term" value="F:LPPG:FO 2-phospho-L-lactate transferase activity"/>
    <property type="evidence" value="ECO:0007669"/>
    <property type="project" value="InterPro"/>
</dbReference>
<keyword evidence="1 2" id="KW-0963">Cytoplasm</keyword>
<organism evidence="3 4">
    <name type="scientific">Aeromicrobium ginsengisoli</name>
    <dbReference type="NCBI Taxonomy" id="363867"/>
    <lineage>
        <taxon>Bacteria</taxon>
        <taxon>Bacillati</taxon>
        <taxon>Actinomycetota</taxon>
        <taxon>Actinomycetes</taxon>
        <taxon>Propionibacteriales</taxon>
        <taxon>Nocardioidaceae</taxon>
        <taxon>Aeromicrobium</taxon>
    </lineage>
</organism>
<dbReference type="GO" id="GO:0008360">
    <property type="term" value="P:regulation of cell shape"/>
    <property type="evidence" value="ECO:0007669"/>
    <property type="project" value="UniProtKB-UniRule"/>
</dbReference>
<dbReference type="Pfam" id="PF01933">
    <property type="entry name" value="CofD"/>
    <property type="match status" value="1"/>
</dbReference>
<dbReference type="PANTHER" id="PTHR30135:SF3">
    <property type="entry name" value="GLUCONEOGENESIS FACTOR-RELATED"/>
    <property type="match status" value="1"/>
</dbReference>
<comment type="function">
    <text evidence="2">Required for morphogenesis under gluconeogenic growth conditions.</text>
</comment>
<gene>
    <name evidence="3" type="primary">yvcK</name>
    <name evidence="3" type="ORF">ESP70_001885</name>
</gene>
<dbReference type="PANTHER" id="PTHR30135">
    <property type="entry name" value="UNCHARACTERIZED PROTEIN YVCK-RELATED"/>
    <property type="match status" value="1"/>
</dbReference>
<dbReference type="CDD" id="cd07187">
    <property type="entry name" value="YvcK_like"/>
    <property type="match status" value="1"/>
</dbReference>
<dbReference type="Gene3D" id="3.40.50.10680">
    <property type="entry name" value="CofD-like domains"/>
    <property type="match status" value="1"/>
</dbReference>
<comment type="subcellular location">
    <subcellularLocation>
        <location evidence="2">Cytoplasm</location>
    </subcellularLocation>
</comment>
<protein>
    <recommendedName>
        <fullName evidence="2">Putative gluconeogenesis factor</fullName>
    </recommendedName>
</protein>
<dbReference type="SUPFAM" id="SSF142338">
    <property type="entry name" value="CofD-like"/>
    <property type="match status" value="1"/>
</dbReference>
<comment type="caution">
    <text evidence="3">The sequence shown here is derived from an EMBL/GenBank/DDBJ whole genome shotgun (WGS) entry which is preliminary data.</text>
</comment>